<name>E7E076_COLMG</name>
<evidence type="ECO:0000256" key="1">
    <source>
        <dbReference type="SAM" id="Phobius"/>
    </source>
</evidence>
<keyword evidence="2" id="KW-0496">Mitochondrion</keyword>
<dbReference type="AlphaFoldDB" id="E7E076"/>
<keyword evidence="1" id="KW-1133">Transmembrane helix</keyword>
<organism evidence="2">
    <name type="scientific">Colossendeis megalonyx</name>
    <name type="common">Sea spider</name>
    <dbReference type="NCBI Taxonomy" id="136193"/>
    <lineage>
        <taxon>Eukaryota</taxon>
        <taxon>Metazoa</taxon>
        <taxon>Ecdysozoa</taxon>
        <taxon>Arthropoda</taxon>
        <taxon>Chelicerata</taxon>
        <taxon>Pycnogonida</taxon>
        <taxon>Pantopoda</taxon>
        <taxon>Colossendeidae</taxon>
        <taxon>Colossendeis</taxon>
    </lineage>
</organism>
<reference evidence="2" key="1">
    <citation type="journal article" date="2011" name="Mol. Phylogenet. Evol.">
        <title>The mitochondrial genome of Colossendeis megalonyx supports a basal position of Colossendeidae within the Pycnogonida.</title>
        <authorList>
            <person name="Dietz L."/>
            <person name="Mayer C."/>
            <person name="Arango C.P."/>
            <person name="Leese F."/>
        </authorList>
    </citation>
    <scope>NUCLEOTIDE SEQUENCE</scope>
</reference>
<dbReference type="EMBL" id="HQ450773">
    <property type="protein sequence ID" value="ADV16620.1"/>
    <property type="molecule type" value="Genomic_DNA"/>
</dbReference>
<protein>
    <submittedName>
        <fullName evidence="2">NADH dehydrogenase subunit 6</fullName>
    </submittedName>
</protein>
<keyword evidence="1" id="KW-0812">Transmembrane</keyword>
<geneLocation type="mitochondrion" evidence="2"/>
<sequence length="153" mass="17701">MIKILLFFLLYLVMFTLLLNHPMSMVILILLVTININMIISSILNLSWNSYILIIIFLGGMLVLFIYIVSISSNEKFNKMNSLMLFPLIMTPSMIFIETPSMFCNNNNFINSISSMYMSSMMYFTLLIMIYLIITLLISVKISNNKLGPIRQK</sequence>
<feature type="transmembrane region" description="Helical" evidence="1">
    <location>
        <begin position="51"/>
        <end position="71"/>
    </location>
</feature>
<accession>E7E076</accession>
<feature type="transmembrane region" description="Helical" evidence="1">
    <location>
        <begin position="83"/>
        <end position="103"/>
    </location>
</feature>
<feature type="transmembrane region" description="Helical" evidence="1">
    <location>
        <begin position="123"/>
        <end position="143"/>
    </location>
</feature>
<evidence type="ECO:0000313" key="2">
    <source>
        <dbReference type="EMBL" id="ADV16620.1"/>
    </source>
</evidence>
<gene>
    <name evidence="2" type="primary">ND6</name>
</gene>
<feature type="transmembrane region" description="Helical" evidence="1">
    <location>
        <begin position="7"/>
        <end position="31"/>
    </location>
</feature>
<keyword evidence="1" id="KW-0472">Membrane</keyword>
<proteinExistence type="predicted"/>